<evidence type="ECO:0000313" key="1">
    <source>
        <dbReference type="EMBL" id="QJD77936.1"/>
    </source>
</evidence>
<name>A0A7L5DHX5_9BACT</name>
<dbReference type="RefSeq" id="WP_169549880.1">
    <property type="nucleotide sequence ID" value="NZ_CP051677.1"/>
</dbReference>
<dbReference type="EMBL" id="CP051677">
    <property type="protein sequence ID" value="QJD77936.1"/>
    <property type="molecule type" value="Genomic_DNA"/>
</dbReference>
<sequence length="113" mass="12680">MDKQVLVGALSKVFDALKQKGYAVSAYRVMPEYLGYRELPLLVGVVVPSWKNEPSVKAKISTIVDILHSGILSSDERAYISGVIPYNSQEEMNEFFDEQEGVGRPVVEPYWPD</sequence>
<dbReference type="Proteomes" id="UP000501128">
    <property type="component" value="Chromosome"/>
</dbReference>
<accession>A0A7L5DHX5</accession>
<protein>
    <submittedName>
        <fullName evidence="1">Uncharacterized protein</fullName>
    </submittedName>
</protein>
<gene>
    <name evidence="1" type="ORF">HH216_05475</name>
</gene>
<evidence type="ECO:0000313" key="2">
    <source>
        <dbReference type="Proteomes" id="UP000501128"/>
    </source>
</evidence>
<reference evidence="1 2" key="1">
    <citation type="submission" date="2020-04" db="EMBL/GenBank/DDBJ databases">
        <title>Genome sequencing of novel species.</title>
        <authorList>
            <person name="Heo J."/>
            <person name="Kim S.-J."/>
            <person name="Kim J.-S."/>
            <person name="Hong S.-B."/>
            <person name="Kwon S.-W."/>
        </authorList>
    </citation>
    <scope>NUCLEOTIDE SEQUENCE [LARGE SCALE GENOMIC DNA]</scope>
    <source>
        <strain evidence="1 2">CJU-R4</strain>
    </source>
</reference>
<keyword evidence="2" id="KW-1185">Reference proteome</keyword>
<proteinExistence type="predicted"/>
<dbReference type="AlphaFoldDB" id="A0A7L5DHX5"/>
<dbReference type="KEGG" id="srho:HH216_05475"/>
<organism evidence="1 2">
    <name type="scientific">Spirosoma rhododendri</name>
    <dbReference type="NCBI Taxonomy" id="2728024"/>
    <lineage>
        <taxon>Bacteria</taxon>
        <taxon>Pseudomonadati</taxon>
        <taxon>Bacteroidota</taxon>
        <taxon>Cytophagia</taxon>
        <taxon>Cytophagales</taxon>
        <taxon>Cytophagaceae</taxon>
        <taxon>Spirosoma</taxon>
    </lineage>
</organism>